<dbReference type="Proteomes" id="UP000490939">
    <property type="component" value="Unassembled WGS sequence"/>
</dbReference>
<feature type="chain" id="PRO_5044690903" evidence="1">
    <location>
        <begin position="19"/>
        <end position="203"/>
    </location>
</feature>
<dbReference type="AlphaFoldDB" id="A0A8H3VL38"/>
<name>A0A8H3VL38_VENIN</name>
<feature type="signal peptide" evidence="1">
    <location>
        <begin position="1"/>
        <end position="18"/>
    </location>
</feature>
<dbReference type="EMBL" id="WNWS01000005">
    <property type="protein sequence ID" value="KAE9988693.1"/>
    <property type="molecule type" value="Genomic_DNA"/>
</dbReference>
<gene>
    <name evidence="2" type="ORF">BLS_010144</name>
    <name evidence="4" type="ORF">EG327_002670</name>
    <name evidence="3" type="ORF">EG328_008710</name>
</gene>
<dbReference type="Proteomes" id="UP000447873">
    <property type="component" value="Unassembled WGS sequence"/>
</dbReference>
<proteinExistence type="predicted"/>
<keyword evidence="6" id="KW-1185">Reference proteome</keyword>
<dbReference type="EMBL" id="WNWR01000186">
    <property type="protein sequence ID" value="KAE9989437.1"/>
    <property type="molecule type" value="Genomic_DNA"/>
</dbReference>
<accession>A0A8H3VL38</accession>
<reference evidence="4 6" key="1">
    <citation type="submission" date="2019-07" db="EMBL/GenBank/DDBJ databases">
        <title>Venturia inaequalis Genome Resource.</title>
        <authorList>
            <person name="Lichtner F.J."/>
        </authorList>
    </citation>
    <scope>NUCLEOTIDE SEQUENCE [LARGE SCALE GENOMIC DNA]</scope>
    <source>
        <strain evidence="3 5">120213</strain>
        <strain evidence="2">Bline_iso_100314</strain>
        <strain evidence="4 6">DMI_063113</strain>
    </source>
</reference>
<evidence type="ECO:0000313" key="5">
    <source>
        <dbReference type="Proteomes" id="UP000447873"/>
    </source>
</evidence>
<dbReference type="EMBL" id="WNWQ01000099">
    <property type="protein sequence ID" value="KAE9979103.1"/>
    <property type="molecule type" value="Genomic_DNA"/>
</dbReference>
<evidence type="ECO:0000313" key="2">
    <source>
        <dbReference type="EMBL" id="KAE9979103.1"/>
    </source>
</evidence>
<evidence type="ECO:0000313" key="4">
    <source>
        <dbReference type="EMBL" id="KAE9989437.1"/>
    </source>
</evidence>
<evidence type="ECO:0000313" key="6">
    <source>
        <dbReference type="Proteomes" id="UP000490939"/>
    </source>
</evidence>
<keyword evidence="1" id="KW-0732">Signal</keyword>
<dbReference type="OrthoDB" id="10371921at2759"/>
<dbReference type="Proteomes" id="UP000433883">
    <property type="component" value="Unassembled WGS sequence"/>
</dbReference>
<evidence type="ECO:0000256" key="1">
    <source>
        <dbReference type="SAM" id="SignalP"/>
    </source>
</evidence>
<evidence type="ECO:0000313" key="3">
    <source>
        <dbReference type="EMBL" id="KAE9988693.1"/>
    </source>
</evidence>
<sequence>MRFLIATVCAIASTLVAAAPVTDLKETALAIRDSDPFTSRAIICPPGSNGHCDQIIHTIPQMNISAANNALAMCQAFEQNQHGDNEPPHATSTGFDPKTATIMVCSDPYYTGPCDHPTITHGVCKQMTVGSLVGGPPLAGTPQGMSSMWLGDKVEHCILSCGLNCEDISQVGGFEDWGNIEDMTIGLLKPLDNMILSYKCFMV</sequence>
<organism evidence="4 6">
    <name type="scientific">Venturia inaequalis</name>
    <name type="common">Apple scab fungus</name>
    <dbReference type="NCBI Taxonomy" id="5025"/>
    <lineage>
        <taxon>Eukaryota</taxon>
        <taxon>Fungi</taxon>
        <taxon>Dikarya</taxon>
        <taxon>Ascomycota</taxon>
        <taxon>Pezizomycotina</taxon>
        <taxon>Dothideomycetes</taxon>
        <taxon>Pleosporomycetidae</taxon>
        <taxon>Venturiales</taxon>
        <taxon>Venturiaceae</taxon>
        <taxon>Venturia</taxon>
    </lineage>
</organism>
<comment type="caution">
    <text evidence="4">The sequence shown here is derived from an EMBL/GenBank/DDBJ whole genome shotgun (WGS) entry which is preliminary data.</text>
</comment>
<protein>
    <submittedName>
        <fullName evidence="4">Uncharacterized protein</fullName>
    </submittedName>
</protein>